<organism evidence="1 2">
    <name type="scientific">Acidiphilium multivorum (strain DSM 11245 / JCM 8867 / NBRC 100883 / AIU 301)</name>
    <dbReference type="NCBI Taxonomy" id="926570"/>
    <lineage>
        <taxon>Bacteria</taxon>
        <taxon>Pseudomonadati</taxon>
        <taxon>Pseudomonadota</taxon>
        <taxon>Alphaproteobacteria</taxon>
        <taxon>Acetobacterales</taxon>
        <taxon>Acidocellaceae</taxon>
        <taxon>Acidiphilium</taxon>
    </lineage>
</organism>
<dbReference type="AlphaFoldDB" id="F0J188"/>
<keyword evidence="2" id="KW-1185">Reference proteome</keyword>
<proteinExistence type="predicted"/>
<dbReference type="KEGG" id="amv:ACMV_01230"/>
<gene>
    <name evidence="1" type="ordered locus">ACMV_01230</name>
</gene>
<dbReference type="RefSeq" id="WP_013639190.1">
    <property type="nucleotide sequence ID" value="NC_015186.1"/>
</dbReference>
<dbReference type="Proteomes" id="UP000007100">
    <property type="component" value="Chromosome"/>
</dbReference>
<evidence type="ECO:0000313" key="2">
    <source>
        <dbReference type="Proteomes" id="UP000007100"/>
    </source>
</evidence>
<dbReference type="HOGENOM" id="CLU_2140411_0_0_5"/>
<accession>F0J188</accession>
<evidence type="ECO:0000313" key="1">
    <source>
        <dbReference type="EMBL" id="BAJ79470.1"/>
    </source>
</evidence>
<name>F0J188_ACIMA</name>
<sequence length="112" mass="13246">MVVLDLVETTPDLTLVEVQERLMKERSERFGISTIWRFFGGHRITLNKKIGHAVEQDRPDVLKRRREWFEDQVDLEPERLIFIDEAGGVRNSLYGWRLNIRPAGPLRSDCRR</sequence>
<dbReference type="EMBL" id="AP012035">
    <property type="protein sequence ID" value="BAJ79470.1"/>
    <property type="molecule type" value="Genomic_DNA"/>
</dbReference>
<reference evidence="1 2" key="1">
    <citation type="submission" date="2010-12" db="EMBL/GenBank/DDBJ databases">
        <title>Whole genome sequence of Acidiphilium multivorum AIU301.</title>
        <authorList>
            <person name="Narita-Yamada S."/>
            <person name="Nakamura S."/>
            <person name="Ito N."/>
            <person name="Takarada H."/>
            <person name="Katano Y."/>
            <person name="Nakazawa H."/>
            <person name="Hosoyama A."/>
            <person name="Yamada R."/>
            <person name="Fujita N."/>
        </authorList>
    </citation>
    <scope>NUCLEOTIDE SEQUENCE [LARGE SCALE GENOMIC DNA]</scope>
    <source>
        <strain evidence="2">DSM 11245 / JCM 8867 / AIU301</strain>
    </source>
</reference>
<protein>
    <submittedName>
        <fullName evidence="1">Uncharacterized protein</fullName>
    </submittedName>
</protein>
<dbReference type="OrthoDB" id="565387at2"/>